<evidence type="ECO:0000313" key="3">
    <source>
        <dbReference type="Proteomes" id="UP001575181"/>
    </source>
</evidence>
<keyword evidence="3" id="KW-1185">Reference proteome</keyword>
<dbReference type="RefSeq" id="WP_373655838.1">
    <property type="nucleotide sequence ID" value="NZ_JBGUAW010000006.1"/>
</dbReference>
<organism evidence="2 3">
    <name type="scientific">Thiohalorhabdus methylotrophus</name>
    <dbReference type="NCBI Taxonomy" id="3242694"/>
    <lineage>
        <taxon>Bacteria</taxon>
        <taxon>Pseudomonadati</taxon>
        <taxon>Pseudomonadota</taxon>
        <taxon>Gammaproteobacteria</taxon>
        <taxon>Thiohalorhabdales</taxon>
        <taxon>Thiohalorhabdaceae</taxon>
        <taxon>Thiohalorhabdus</taxon>
    </lineage>
</organism>
<evidence type="ECO:0000313" key="2">
    <source>
        <dbReference type="EMBL" id="MFA9461050.1"/>
    </source>
</evidence>
<name>A0ABV4TUP2_9GAMM</name>
<feature type="region of interest" description="Disordered" evidence="1">
    <location>
        <begin position="45"/>
        <end position="70"/>
    </location>
</feature>
<reference evidence="2 3" key="1">
    <citation type="submission" date="2024-08" db="EMBL/GenBank/DDBJ databases">
        <title>Whole-genome sequencing of halo(alkali)philic microorganisms from hypersaline lakes.</title>
        <authorList>
            <person name="Sorokin D.Y."/>
            <person name="Merkel A.Y."/>
            <person name="Messina E."/>
            <person name="Yakimov M."/>
        </authorList>
    </citation>
    <scope>NUCLEOTIDE SEQUENCE [LARGE SCALE GENOMIC DNA]</scope>
    <source>
        <strain evidence="2 3">Cl-TMA</strain>
    </source>
</reference>
<sequence>MATLHELDEVLRETADRLAELGQGDSEITDRYLRKARSYTHTLRNNLALEAQGQVQQPGDGRNGDDHSSN</sequence>
<protein>
    <submittedName>
        <fullName evidence="2">Uncharacterized protein</fullName>
    </submittedName>
</protein>
<gene>
    <name evidence="2" type="ORF">ACERLL_09465</name>
</gene>
<dbReference type="EMBL" id="JBGUAW010000006">
    <property type="protein sequence ID" value="MFA9461050.1"/>
    <property type="molecule type" value="Genomic_DNA"/>
</dbReference>
<proteinExistence type="predicted"/>
<dbReference type="Proteomes" id="UP001575181">
    <property type="component" value="Unassembled WGS sequence"/>
</dbReference>
<comment type="caution">
    <text evidence="2">The sequence shown here is derived from an EMBL/GenBank/DDBJ whole genome shotgun (WGS) entry which is preliminary data.</text>
</comment>
<accession>A0ABV4TUP2</accession>
<evidence type="ECO:0000256" key="1">
    <source>
        <dbReference type="SAM" id="MobiDB-lite"/>
    </source>
</evidence>